<feature type="region of interest" description="Disordered" evidence="1">
    <location>
        <begin position="100"/>
        <end position="125"/>
    </location>
</feature>
<accession>A0AAV6R616</accession>
<name>A0AAV6R616_SOLSE</name>
<sequence>MFDQSDTEVDGEVFEEIVKESPGTFKVMLSKEELDASLSSSSCSAAMPHYFEAKALIEKILTTKPGGEKIMQEYAKTKSLKDATRRQMINILTAEMTQTHGAEERGVSVSKSPKIGGPSRVQPRPFTADKVLSDEDVEAAIAVLKHSADEDTIREKMKATFIYHQSMVNNEKRAGDVFSVFPRLLDTPGLLSC</sequence>
<reference evidence="2 3" key="1">
    <citation type="journal article" date="2021" name="Sci. Rep.">
        <title>Chromosome anchoring in Senegalese sole (Solea senegalensis) reveals sex-associated markers and genome rearrangements in flatfish.</title>
        <authorList>
            <person name="Guerrero-Cozar I."/>
            <person name="Gomez-Garrido J."/>
            <person name="Berbel C."/>
            <person name="Martinez-Blanch J.F."/>
            <person name="Alioto T."/>
            <person name="Claros M.G."/>
            <person name="Gagnaire P.A."/>
            <person name="Manchado M."/>
        </authorList>
    </citation>
    <scope>NUCLEOTIDE SEQUENCE [LARGE SCALE GENOMIC DNA]</scope>
    <source>
        <strain evidence="2">Sse05_10M</strain>
    </source>
</reference>
<keyword evidence="3" id="KW-1185">Reference proteome</keyword>
<protein>
    <submittedName>
        <fullName evidence="2">Uncharacterized protein</fullName>
    </submittedName>
</protein>
<dbReference type="PANTHER" id="PTHR31025:SF29">
    <property type="entry name" value="SI:CH211-196P9.1"/>
    <property type="match status" value="1"/>
</dbReference>
<dbReference type="EMBL" id="JAGKHQ010000013">
    <property type="protein sequence ID" value="KAG7499909.1"/>
    <property type="molecule type" value="Genomic_DNA"/>
</dbReference>
<proteinExistence type="predicted"/>
<gene>
    <name evidence="2" type="ORF">JOB18_002923</name>
</gene>
<dbReference type="AlphaFoldDB" id="A0AAV6R616"/>
<dbReference type="PANTHER" id="PTHR31025">
    <property type="entry name" value="SI:CH211-196P9.1-RELATED"/>
    <property type="match status" value="1"/>
</dbReference>
<evidence type="ECO:0000313" key="2">
    <source>
        <dbReference type="EMBL" id="KAG7499909.1"/>
    </source>
</evidence>
<comment type="caution">
    <text evidence="2">The sequence shown here is derived from an EMBL/GenBank/DDBJ whole genome shotgun (WGS) entry which is preliminary data.</text>
</comment>
<evidence type="ECO:0000256" key="1">
    <source>
        <dbReference type="SAM" id="MobiDB-lite"/>
    </source>
</evidence>
<evidence type="ECO:0000313" key="3">
    <source>
        <dbReference type="Proteomes" id="UP000693946"/>
    </source>
</evidence>
<dbReference type="Proteomes" id="UP000693946">
    <property type="component" value="Linkage Group LG20"/>
</dbReference>
<organism evidence="2 3">
    <name type="scientific">Solea senegalensis</name>
    <name type="common">Senegalese sole</name>
    <dbReference type="NCBI Taxonomy" id="28829"/>
    <lineage>
        <taxon>Eukaryota</taxon>
        <taxon>Metazoa</taxon>
        <taxon>Chordata</taxon>
        <taxon>Craniata</taxon>
        <taxon>Vertebrata</taxon>
        <taxon>Euteleostomi</taxon>
        <taxon>Actinopterygii</taxon>
        <taxon>Neopterygii</taxon>
        <taxon>Teleostei</taxon>
        <taxon>Neoteleostei</taxon>
        <taxon>Acanthomorphata</taxon>
        <taxon>Carangaria</taxon>
        <taxon>Pleuronectiformes</taxon>
        <taxon>Pleuronectoidei</taxon>
        <taxon>Soleidae</taxon>
        <taxon>Solea</taxon>
    </lineage>
</organism>